<dbReference type="NCBIfam" id="TIGR00246">
    <property type="entry name" value="tRNA_RlmH_YbeA"/>
    <property type="match status" value="1"/>
</dbReference>
<evidence type="ECO:0000256" key="3">
    <source>
        <dbReference type="ARBA" id="ARBA00022679"/>
    </source>
</evidence>
<keyword evidence="3 6" id="KW-0808">Transferase</keyword>
<feature type="binding site" evidence="6">
    <location>
        <begin position="127"/>
        <end position="132"/>
    </location>
    <ligand>
        <name>S-adenosyl-L-methionine</name>
        <dbReference type="ChEBI" id="CHEBI:59789"/>
    </ligand>
</feature>
<sequence length="159" mass="18016">MNITIIAVGKLKEKYLKEAIAEYEKRMKAFAKLQIIEVNDEKTPEAASEKEKTQIIGKEESKIMDKITKDTYVILLDVKGRMLSSEKLASTIQDLGTYGKSHLTFVIGGSLGTGEALKKRADLSWSFSDLTFPHQLMRVMLLEQVYRAFQINQGSPYHK</sequence>
<keyword evidence="6" id="KW-0963">Cytoplasm</keyword>
<dbReference type="NCBIfam" id="NF000985">
    <property type="entry name" value="PRK00103.1-3"/>
    <property type="match status" value="1"/>
</dbReference>
<dbReference type="PIRSF" id="PIRSF004505">
    <property type="entry name" value="MT_bac"/>
    <property type="match status" value="1"/>
</dbReference>
<name>A0A419UU10_9BACL</name>
<dbReference type="RefSeq" id="WP_120194512.1">
    <property type="nucleotide sequence ID" value="NZ_RAPK01000013.1"/>
</dbReference>
<evidence type="ECO:0000256" key="5">
    <source>
        <dbReference type="ARBA" id="ARBA00038303"/>
    </source>
</evidence>
<keyword evidence="2 6" id="KW-0489">Methyltransferase</keyword>
<comment type="subunit">
    <text evidence="6">Homodimer.</text>
</comment>
<dbReference type="InterPro" id="IPR029026">
    <property type="entry name" value="tRNA_m1G_MTases_N"/>
</dbReference>
<dbReference type="NCBIfam" id="NF000986">
    <property type="entry name" value="PRK00103.1-4"/>
    <property type="match status" value="1"/>
</dbReference>
<comment type="caution">
    <text evidence="7">The sequence shown here is derived from an EMBL/GenBank/DDBJ whole genome shotgun (WGS) entry which is preliminary data.</text>
</comment>
<dbReference type="Pfam" id="PF02590">
    <property type="entry name" value="SPOUT_MTase"/>
    <property type="match status" value="1"/>
</dbReference>
<evidence type="ECO:0000256" key="6">
    <source>
        <dbReference type="HAMAP-Rule" id="MF_00658"/>
    </source>
</evidence>
<comment type="subcellular location">
    <subcellularLocation>
        <location evidence="6">Cytoplasm</location>
    </subcellularLocation>
</comment>
<keyword evidence="4 6" id="KW-0949">S-adenosyl-L-methionine</keyword>
<protein>
    <recommendedName>
        <fullName evidence="6">Ribosomal RNA large subunit methyltransferase H</fullName>
        <ecNumber evidence="6">2.1.1.177</ecNumber>
    </recommendedName>
    <alternativeName>
        <fullName evidence="6">23S rRNA (pseudouridine1915-N3)-methyltransferase</fullName>
    </alternativeName>
    <alternativeName>
        <fullName evidence="6">23S rRNA m3Psi1915 methyltransferase</fullName>
    </alternativeName>
    <alternativeName>
        <fullName evidence="6">rRNA (pseudouridine-N3-)-methyltransferase RlmH</fullName>
    </alternativeName>
</protein>
<dbReference type="InterPro" id="IPR003742">
    <property type="entry name" value="RlmH-like"/>
</dbReference>
<proteinExistence type="inferred from homology"/>
<evidence type="ECO:0000313" key="8">
    <source>
        <dbReference type="Proteomes" id="UP000285120"/>
    </source>
</evidence>
<dbReference type="Proteomes" id="UP000285120">
    <property type="component" value="Unassembled WGS sequence"/>
</dbReference>
<dbReference type="SUPFAM" id="SSF75217">
    <property type="entry name" value="alpha/beta knot"/>
    <property type="match status" value="1"/>
</dbReference>
<comment type="function">
    <text evidence="6">Specifically methylates the pseudouridine at position 1915 (m3Psi1915) in 23S rRNA.</text>
</comment>
<feature type="binding site" evidence="6">
    <location>
        <position position="108"/>
    </location>
    <ligand>
        <name>S-adenosyl-L-methionine</name>
        <dbReference type="ChEBI" id="CHEBI:59789"/>
    </ligand>
</feature>
<dbReference type="Gene3D" id="3.40.1280.10">
    <property type="match status" value="1"/>
</dbReference>
<organism evidence="7 8">
    <name type="scientific">Sinobaca qinghaiensis</name>
    <dbReference type="NCBI Taxonomy" id="342944"/>
    <lineage>
        <taxon>Bacteria</taxon>
        <taxon>Bacillati</taxon>
        <taxon>Bacillota</taxon>
        <taxon>Bacilli</taxon>
        <taxon>Bacillales</taxon>
        <taxon>Sporolactobacillaceae</taxon>
        <taxon>Sinobaca</taxon>
    </lineage>
</organism>
<dbReference type="AlphaFoldDB" id="A0A419UU10"/>
<reference evidence="7 8" key="1">
    <citation type="submission" date="2018-09" db="EMBL/GenBank/DDBJ databases">
        <title>Genomic Encyclopedia of Archaeal and Bacterial Type Strains, Phase II (KMG-II): from individual species to whole genera.</title>
        <authorList>
            <person name="Goeker M."/>
        </authorList>
    </citation>
    <scope>NUCLEOTIDE SEQUENCE [LARGE SCALE GENOMIC DNA]</scope>
    <source>
        <strain evidence="7 8">DSM 17008</strain>
    </source>
</reference>
<dbReference type="EMBL" id="RAPK01000013">
    <property type="protein sequence ID" value="RKD68113.1"/>
    <property type="molecule type" value="Genomic_DNA"/>
</dbReference>
<evidence type="ECO:0000313" key="7">
    <source>
        <dbReference type="EMBL" id="RKD68113.1"/>
    </source>
</evidence>
<dbReference type="OrthoDB" id="9806643at2"/>
<dbReference type="CDD" id="cd18081">
    <property type="entry name" value="RlmH-like"/>
    <property type="match status" value="1"/>
</dbReference>
<dbReference type="PANTHER" id="PTHR33603:SF1">
    <property type="entry name" value="RIBOSOMAL RNA LARGE SUBUNIT METHYLTRANSFERASE H"/>
    <property type="match status" value="1"/>
</dbReference>
<feature type="binding site" evidence="6">
    <location>
        <position position="76"/>
    </location>
    <ligand>
        <name>S-adenosyl-L-methionine</name>
        <dbReference type="ChEBI" id="CHEBI:59789"/>
    </ligand>
</feature>
<keyword evidence="1 6" id="KW-0698">rRNA processing</keyword>
<evidence type="ECO:0000256" key="1">
    <source>
        <dbReference type="ARBA" id="ARBA00022552"/>
    </source>
</evidence>
<gene>
    <name evidence="6" type="primary">rlmH</name>
    <name evidence="7" type="ORF">ATL39_3387</name>
</gene>
<dbReference type="GO" id="GO:0005737">
    <property type="term" value="C:cytoplasm"/>
    <property type="evidence" value="ECO:0007669"/>
    <property type="project" value="UniProtKB-SubCell"/>
</dbReference>
<evidence type="ECO:0000256" key="2">
    <source>
        <dbReference type="ARBA" id="ARBA00022603"/>
    </source>
</evidence>
<dbReference type="GO" id="GO:0070038">
    <property type="term" value="F:rRNA (pseudouridine-N3-)-methyltransferase activity"/>
    <property type="evidence" value="ECO:0007669"/>
    <property type="project" value="UniProtKB-UniRule"/>
</dbReference>
<dbReference type="EC" id="2.1.1.177" evidence="6"/>
<dbReference type="PANTHER" id="PTHR33603">
    <property type="entry name" value="METHYLTRANSFERASE"/>
    <property type="match status" value="1"/>
</dbReference>
<comment type="catalytic activity">
    <reaction evidence="6">
        <text>pseudouridine(1915) in 23S rRNA + S-adenosyl-L-methionine = N(3)-methylpseudouridine(1915) in 23S rRNA + S-adenosyl-L-homocysteine + H(+)</text>
        <dbReference type="Rhea" id="RHEA:42752"/>
        <dbReference type="Rhea" id="RHEA-COMP:10221"/>
        <dbReference type="Rhea" id="RHEA-COMP:10222"/>
        <dbReference type="ChEBI" id="CHEBI:15378"/>
        <dbReference type="ChEBI" id="CHEBI:57856"/>
        <dbReference type="ChEBI" id="CHEBI:59789"/>
        <dbReference type="ChEBI" id="CHEBI:65314"/>
        <dbReference type="ChEBI" id="CHEBI:74486"/>
        <dbReference type="EC" id="2.1.1.177"/>
    </reaction>
</comment>
<keyword evidence="8" id="KW-1185">Reference proteome</keyword>
<dbReference type="HAMAP" id="MF_00658">
    <property type="entry name" value="23SrRNA_methyltr_H"/>
    <property type="match status" value="1"/>
</dbReference>
<accession>A0A419UU10</accession>
<dbReference type="InterPro" id="IPR029028">
    <property type="entry name" value="Alpha/beta_knot_MTases"/>
</dbReference>
<comment type="similarity">
    <text evidence="5 6">Belongs to the RNA methyltransferase RlmH family.</text>
</comment>
<evidence type="ECO:0000256" key="4">
    <source>
        <dbReference type="ARBA" id="ARBA00022691"/>
    </source>
</evidence>